<dbReference type="Proteomes" id="UP000242180">
    <property type="component" value="Unassembled WGS sequence"/>
</dbReference>
<dbReference type="PROSITE" id="PS50294">
    <property type="entry name" value="WD_REPEATS_REGION"/>
    <property type="match status" value="1"/>
</dbReference>
<proteinExistence type="predicted"/>
<dbReference type="Pfam" id="PF00400">
    <property type="entry name" value="WD40"/>
    <property type="match status" value="3"/>
</dbReference>
<dbReference type="SUPFAM" id="SSF50978">
    <property type="entry name" value="WD40 repeat-like"/>
    <property type="match status" value="1"/>
</dbReference>
<evidence type="ECO:0000256" key="1">
    <source>
        <dbReference type="ARBA" id="ARBA00022574"/>
    </source>
</evidence>
<dbReference type="PANTHER" id="PTHR22847">
    <property type="entry name" value="WD40 REPEAT PROTEIN"/>
    <property type="match status" value="1"/>
</dbReference>
<feature type="repeat" description="WD" evidence="3">
    <location>
        <begin position="68"/>
        <end position="102"/>
    </location>
</feature>
<comment type="caution">
    <text evidence="4">The sequence shown here is derived from an EMBL/GenBank/DDBJ whole genome shotgun (WGS) entry which is preliminary data.</text>
</comment>
<dbReference type="InterPro" id="IPR001680">
    <property type="entry name" value="WD40_rpt"/>
</dbReference>
<dbReference type="InterPro" id="IPR015943">
    <property type="entry name" value="WD40/YVTN_repeat-like_dom_sf"/>
</dbReference>
<sequence length="302" mass="33837">MTVQGGSDQGQVFRHHAAPVLSLDFHPLLPHLLLTSSMDGTCAIVDTAKSVQDQNDGHDPDAYVVQRFRDHTKYVVRALFSSDGTYLATASYDATLCVYQVQIPEQDPDQGHQQVRYHRILHLGPFLGNVETICFAGPDILVAGVTNDNYLHYIHLPDGRDERVNMNANNDDWVSFSPQWISCSPDGRYLLCTTNHSSGRIILFSIRQSTQVQNYYYAPSDSQFTMRRHVWHPSGLYFYASGSEDNMIGIIETKTGQVAAKLDGHTAMVRTMTIDPTVGLVSGGYDQRVNIWSKDVSRPLDR</sequence>
<dbReference type="SMART" id="SM00320">
    <property type="entry name" value="WD40"/>
    <property type="match status" value="3"/>
</dbReference>
<name>A0A1X2H5F5_SYNRA</name>
<organism evidence="4 5">
    <name type="scientific">Syncephalastrum racemosum</name>
    <name type="common">Filamentous fungus</name>
    <dbReference type="NCBI Taxonomy" id="13706"/>
    <lineage>
        <taxon>Eukaryota</taxon>
        <taxon>Fungi</taxon>
        <taxon>Fungi incertae sedis</taxon>
        <taxon>Mucoromycota</taxon>
        <taxon>Mucoromycotina</taxon>
        <taxon>Mucoromycetes</taxon>
        <taxon>Mucorales</taxon>
        <taxon>Syncephalastraceae</taxon>
        <taxon>Syncephalastrum</taxon>
    </lineage>
</organism>
<dbReference type="STRING" id="13706.A0A1X2H5F5"/>
<dbReference type="PROSITE" id="PS50082">
    <property type="entry name" value="WD_REPEATS_2"/>
    <property type="match status" value="2"/>
</dbReference>
<evidence type="ECO:0000256" key="3">
    <source>
        <dbReference type="PROSITE-ProRule" id="PRU00221"/>
    </source>
</evidence>
<evidence type="ECO:0000313" key="5">
    <source>
        <dbReference type="Proteomes" id="UP000242180"/>
    </source>
</evidence>
<reference evidence="4 5" key="1">
    <citation type="submission" date="2016-07" db="EMBL/GenBank/DDBJ databases">
        <title>Pervasive Adenine N6-methylation of Active Genes in Fungi.</title>
        <authorList>
            <consortium name="DOE Joint Genome Institute"/>
            <person name="Mondo S.J."/>
            <person name="Dannebaum R.O."/>
            <person name="Kuo R.C."/>
            <person name="Labutti K."/>
            <person name="Haridas S."/>
            <person name="Kuo A."/>
            <person name="Salamov A."/>
            <person name="Ahrendt S.R."/>
            <person name="Lipzen A."/>
            <person name="Sullivan W."/>
            <person name="Andreopoulos W.B."/>
            <person name="Clum A."/>
            <person name="Lindquist E."/>
            <person name="Daum C."/>
            <person name="Ramamoorthy G.K."/>
            <person name="Gryganskyi A."/>
            <person name="Culley D."/>
            <person name="Magnuson J.K."/>
            <person name="James T.Y."/>
            <person name="O'Malley M.A."/>
            <person name="Stajich J.E."/>
            <person name="Spatafora J.W."/>
            <person name="Visel A."/>
            <person name="Grigoriev I.V."/>
        </authorList>
    </citation>
    <scope>NUCLEOTIDE SEQUENCE [LARGE SCALE GENOMIC DNA]</scope>
    <source>
        <strain evidence="4 5">NRRL 2496</strain>
    </source>
</reference>
<dbReference type="PANTHER" id="PTHR22847:SF637">
    <property type="entry name" value="WD REPEAT DOMAIN 5B"/>
    <property type="match status" value="1"/>
</dbReference>
<dbReference type="InterPro" id="IPR036322">
    <property type="entry name" value="WD40_repeat_dom_sf"/>
</dbReference>
<accession>A0A1X2H5F5</accession>
<feature type="repeat" description="WD" evidence="3">
    <location>
        <begin position="262"/>
        <end position="293"/>
    </location>
</feature>
<keyword evidence="5" id="KW-1185">Reference proteome</keyword>
<dbReference type="OMA" id="NYLHYIH"/>
<protein>
    <submittedName>
        <fullName evidence="4">WD40-repeat-containing domain protein</fullName>
    </submittedName>
</protein>
<dbReference type="AlphaFoldDB" id="A0A1X2H5F5"/>
<dbReference type="InParanoid" id="A0A1X2H5F5"/>
<keyword evidence="1 3" id="KW-0853">WD repeat</keyword>
<dbReference type="GO" id="GO:1990234">
    <property type="term" value="C:transferase complex"/>
    <property type="evidence" value="ECO:0007669"/>
    <property type="project" value="UniProtKB-ARBA"/>
</dbReference>
<dbReference type="Gene3D" id="2.130.10.10">
    <property type="entry name" value="YVTN repeat-like/Quinoprotein amine dehydrogenase"/>
    <property type="match status" value="2"/>
</dbReference>
<keyword evidence="2" id="KW-0677">Repeat</keyword>
<dbReference type="EMBL" id="MCGN01000009">
    <property type="protein sequence ID" value="ORY93644.1"/>
    <property type="molecule type" value="Genomic_DNA"/>
</dbReference>
<evidence type="ECO:0000256" key="2">
    <source>
        <dbReference type="ARBA" id="ARBA00022737"/>
    </source>
</evidence>
<gene>
    <name evidence="4" type="ORF">BCR43DRAFT_497294</name>
</gene>
<dbReference type="OrthoDB" id="1932312at2759"/>
<evidence type="ECO:0000313" key="4">
    <source>
        <dbReference type="EMBL" id="ORY93644.1"/>
    </source>
</evidence>